<dbReference type="PANTHER" id="PTHR12980">
    <property type="entry name" value="UBIQUINOL-CYTOCHROME C REDUCTASE COMPLEX, SUBUNIT X"/>
    <property type="match status" value="1"/>
</dbReference>
<name>A0AAN8PZC4_PATCE</name>
<dbReference type="SUPFAM" id="SSF81514">
    <property type="entry name" value="Subunit X (non-heme 7 kDa protein) of cytochrome bc1 complex (Ubiquinol-cytochrome c reductase)"/>
    <property type="match status" value="1"/>
</dbReference>
<dbReference type="GO" id="GO:0006122">
    <property type="term" value="P:mitochondrial electron transport, ubiquinol to cytochrome c"/>
    <property type="evidence" value="ECO:0007669"/>
    <property type="project" value="UniProtKB-UniRule"/>
</dbReference>
<evidence type="ECO:0000256" key="11">
    <source>
        <dbReference type="RuleBase" id="RU368056"/>
    </source>
</evidence>
<organism evidence="12 13">
    <name type="scientific">Patella caerulea</name>
    <name type="common">Rayed Mediterranean limpet</name>
    <dbReference type="NCBI Taxonomy" id="87958"/>
    <lineage>
        <taxon>Eukaryota</taxon>
        <taxon>Metazoa</taxon>
        <taxon>Spiralia</taxon>
        <taxon>Lophotrochozoa</taxon>
        <taxon>Mollusca</taxon>
        <taxon>Gastropoda</taxon>
        <taxon>Patellogastropoda</taxon>
        <taxon>Patelloidea</taxon>
        <taxon>Patellidae</taxon>
        <taxon>Patella</taxon>
    </lineage>
</organism>
<dbReference type="AlphaFoldDB" id="A0AAN8PZC4"/>
<evidence type="ECO:0000313" key="13">
    <source>
        <dbReference type="Proteomes" id="UP001347796"/>
    </source>
</evidence>
<keyword evidence="13" id="KW-1185">Reference proteome</keyword>
<reference evidence="12 13" key="1">
    <citation type="submission" date="2024-01" db="EMBL/GenBank/DDBJ databases">
        <title>The genome of the rayed Mediterranean limpet Patella caerulea (Linnaeus, 1758).</title>
        <authorList>
            <person name="Anh-Thu Weber A."/>
            <person name="Halstead-Nussloch G."/>
        </authorList>
    </citation>
    <scope>NUCLEOTIDE SEQUENCE [LARGE SCALE GENOMIC DNA]</scope>
    <source>
        <strain evidence="12">AATW-2023a</strain>
        <tissue evidence="12">Whole specimen</tissue>
    </source>
</reference>
<dbReference type="Proteomes" id="UP001347796">
    <property type="component" value="Unassembled WGS sequence"/>
</dbReference>
<keyword evidence="6 11" id="KW-0999">Mitochondrion inner membrane</keyword>
<keyword evidence="9 11" id="KW-0496">Mitochondrion</keyword>
<comment type="similarity">
    <text evidence="2 11">Belongs to the UQCR10/QCR9 family.</text>
</comment>
<dbReference type="InterPro" id="IPR008027">
    <property type="entry name" value="QCR9"/>
</dbReference>
<comment type="subunit">
    <text evidence="11">Component of the ubiquinol-cytochrome c oxidoreductase (cytochrome b-c1 complex, complex III, CIII), a multisubunit enzyme composed of 3 respiratory subunits cytochrome b, cytochrome c1 and Rieske protein, 2 core protein subunits, and additional low-molecular weight protein subunits.</text>
</comment>
<dbReference type="Pfam" id="PF05365">
    <property type="entry name" value="UCR_UQCRX_QCR9"/>
    <property type="match status" value="1"/>
</dbReference>
<comment type="caution">
    <text evidence="12">The sequence shown here is derived from an EMBL/GenBank/DDBJ whole genome shotgun (WGS) entry which is preliminary data.</text>
</comment>
<evidence type="ECO:0000256" key="4">
    <source>
        <dbReference type="ARBA" id="ARBA00022660"/>
    </source>
</evidence>
<evidence type="ECO:0000313" key="12">
    <source>
        <dbReference type="EMBL" id="KAK6190788.1"/>
    </source>
</evidence>
<keyword evidence="5 11" id="KW-0812">Transmembrane</keyword>
<accession>A0AAN8PZC4</accession>
<keyword evidence="7 11" id="KW-0249">Electron transport</keyword>
<evidence type="ECO:0000256" key="2">
    <source>
        <dbReference type="ARBA" id="ARBA00007856"/>
    </source>
</evidence>
<dbReference type="GO" id="GO:0005743">
    <property type="term" value="C:mitochondrial inner membrane"/>
    <property type="evidence" value="ECO:0007669"/>
    <property type="project" value="UniProtKB-SubCell"/>
</dbReference>
<evidence type="ECO:0000256" key="6">
    <source>
        <dbReference type="ARBA" id="ARBA00022792"/>
    </source>
</evidence>
<evidence type="ECO:0000256" key="10">
    <source>
        <dbReference type="ARBA" id="ARBA00023136"/>
    </source>
</evidence>
<dbReference type="EMBL" id="JAZGQO010000002">
    <property type="protein sequence ID" value="KAK6190788.1"/>
    <property type="molecule type" value="Genomic_DNA"/>
</dbReference>
<dbReference type="PANTHER" id="PTHR12980:SF0">
    <property type="entry name" value="CYTOCHROME B-C1 COMPLEX SUBUNIT 9"/>
    <property type="match status" value="1"/>
</dbReference>
<protein>
    <recommendedName>
        <fullName evidence="11">Complex III subunit 9</fullName>
    </recommendedName>
</protein>
<evidence type="ECO:0000256" key="3">
    <source>
        <dbReference type="ARBA" id="ARBA00022448"/>
    </source>
</evidence>
<keyword evidence="4 11" id="KW-0679">Respiratory chain</keyword>
<dbReference type="InterPro" id="IPR036656">
    <property type="entry name" value="QCR9_sf"/>
</dbReference>
<comment type="subcellular location">
    <subcellularLocation>
        <location evidence="1 11">Mitochondrion inner membrane</location>
        <topology evidence="1 11">Single-pass membrane protein</topology>
    </subcellularLocation>
</comment>
<keyword evidence="10 11" id="KW-0472">Membrane</keyword>
<evidence type="ECO:0000256" key="5">
    <source>
        <dbReference type="ARBA" id="ARBA00022692"/>
    </source>
</evidence>
<evidence type="ECO:0000256" key="7">
    <source>
        <dbReference type="ARBA" id="ARBA00022982"/>
    </source>
</evidence>
<evidence type="ECO:0000256" key="1">
    <source>
        <dbReference type="ARBA" id="ARBA00004434"/>
    </source>
</evidence>
<keyword evidence="8 11" id="KW-1133">Transmembrane helix</keyword>
<evidence type="ECO:0000256" key="8">
    <source>
        <dbReference type="ARBA" id="ARBA00022989"/>
    </source>
</evidence>
<dbReference type="FunFam" id="1.20.5.260:FF:000001">
    <property type="entry name" value="Cytochrome b-c1 complex subunit 9"/>
    <property type="match status" value="1"/>
</dbReference>
<proteinExistence type="inferred from homology"/>
<gene>
    <name evidence="12" type="ORF">SNE40_002577</name>
</gene>
<comment type="function">
    <text evidence="11">Component of the ubiquinol-cytochrome c oxidoreductase, a multisubunit transmembrane complex that is part of the mitochondrial electron transport chain which drives oxidative phosphorylation. The complex plays an important role in the uptake of multiple carbon sources present in different host niches.</text>
</comment>
<evidence type="ECO:0000256" key="9">
    <source>
        <dbReference type="ARBA" id="ARBA00023128"/>
    </source>
</evidence>
<keyword evidence="3 11" id="KW-0813">Transport</keyword>
<dbReference type="Gene3D" id="1.20.5.260">
    <property type="entry name" value="Cytochrome b-c1 complex subunit 9"/>
    <property type="match status" value="1"/>
</dbReference>
<sequence>MSLSSLANTAYQKVFRKTSSFAFGILLGAFVFEIGFDRVSNYAFDYINRGKLYKDVKDKFAAGASEEE</sequence>
<dbReference type="GO" id="GO:0045275">
    <property type="term" value="C:respiratory chain complex III"/>
    <property type="evidence" value="ECO:0007669"/>
    <property type="project" value="UniProtKB-UniRule"/>
</dbReference>
<feature type="transmembrane region" description="Helical" evidence="11">
    <location>
        <begin position="20"/>
        <end position="39"/>
    </location>
</feature>